<gene>
    <name evidence="3" type="ORF">BU16DRAFT_526302</name>
</gene>
<feature type="region of interest" description="Disordered" evidence="2">
    <location>
        <begin position="1"/>
        <end position="32"/>
    </location>
</feature>
<evidence type="ECO:0000313" key="4">
    <source>
        <dbReference type="Proteomes" id="UP000799750"/>
    </source>
</evidence>
<dbReference type="OrthoDB" id="5422841at2759"/>
<feature type="compositionally biased region" description="Basic and acidic residues" evidence="2">
    <location>
        <begin position="536"/>
        <end position="545"/>
    </location>
</feature>
<sequence>MSNVDTATQSETLTMNDLKRKRSPSHDQLHPPLHKAAKTHNHLQINYLARHCNDDLPLITNDDTLPNILTLLNDYQGVLDRHESMACNLGARPLGPILIKRFERLFDGPPRVLKSHGKDGTTVSWLDVVEFARNKPEQFQLGQMSEGIRVCQFYTKQCRVQISEEDFVLISSGIPQKMIPPQPITEDEEKELGTLEILEKNLAQICQLADQVAARTRQLNHRLKGRKQAILDRRATASPAPPIRATSPSNVALMNGAAQAASSTLASLLSQPSQGFVAVNARPPADQNGPNAESSRSGASTTTRQDLLNKFFTLSDRRPSQPSNGEARRTSSGPQPSSHPATPGQSTKTTVKSSSSQPPSVTPSTIPPTTQMTDAEIAQLLLQNNSPVPIPGTPASLLPAPTPRGAPPTEKDDGGPFKAEMVHRMETLAKGERILPPCDRCRRLHMDCLKNLTACMGCTKKHAKCSWKEVREGELRGMGLGLAGLSVGSGSGVGGLSGGVASEDEGFEAASTGSPPREQRYSGSPGRLLGSDEEEREGRRVREQLQEAAKASMAQAKLDQQRSLQIERERELERERESGGREREGVGYQAMVA</sequence>
<dbReference type="Proteomes" id="UP000799750">
    <property type="component" value="Unassembled WGS sequence"/>
</dbReference>
<feature type="compositionally biased region" description="Basic and acidic residues" evidence="2">
    <location>
        <begin position="565"/>
        <end position="585"/>
    </location>
</feature>
<feature type="region of interest" description="Disordered" evidence="2">
    <location>
        <begin position="496"/>
        <end position="593"/>
    </location>
</feature>
<name>A0A6A6QYT6_9PEZI</name>
<organism evidence="3 4">
    <name type="scientific">Lophium mytilinum</name>
    <dbReference type="NCBI Taxonomy" id="390894"/>
    <lineage>
        <taxon>Eukaryota</taxon>
        <taxon>Fungi</taxon>
        <taxon>Dikarya</taxon>
        <taxon>Ascomycota</taxon>
        <taxon>Pezizomycotina</taxon>
        <taxon>Dothideomycetes</taxon>
        <taxon>Pleosporomycetidae</taxon>
        <taxon>Mytilinidiales</taxon>
        <taxon>Mytilinidiaceae</taxon>
        <taxon>Lophium</taxon>
    </lineage>
</organism>
<feature type="compositionally biased region" description="Polar residues" evidence="2">
    <location>
        <begin position="320"/>
        <end position="344"/>
    </location>
</feature>
<proteinExistence type="predicted"/>
<evidence type="ECO:0000313" key="3">
    <source>
        <dbReference type="EMBL" id="KAF2497282.1"/>
    </source>
</evidence>
<keyword evidence="4" id="KW-1185">Reference proteome</keyword>
<feature type="compositionally biased region" description="Polar residues" evidence="2">
    <location>
        <begin position="288"/>
        <end position="306"/>
    </location>
</feature>
<feature type="compositionally biased region" description="Polar residues" evidence="2">
    <location>
        <begin position="1"/>
        <end position="15"/>
    </location>
</feature>
<evidence type="ECO:0000256" key="1">
    <source>
        <dbReference type="ARBA" id="ARBA00023242"/>
    </source>
</evidence>
<reference evidence="3" key="1">
    <citation type="journal article" date="2020" name="Stud. Mycol.">
        <title>101 Dothideomycetes genomes: a test case for predicting lifestyles and emergence of pathogens.</title>
        <authorList>
            <person name="Haridas S."/>
            <person name="Albert R."/>
            <person name="Binder M."/>
            <person name="Bloem J."/>
            <person name="Labutti K."/>
            <person name="Salamov A."/>
            <person name="Andreopoulos B."/>
            <person name="Baker S."/>
            <person name="Barry K."/>
            <person name="Bills G."/>
            <person name="Bluhm B."/>
            <person name="Cannon C."/>
            <person name="Castanera R."/>
            <person name="Culley D."/>
            <person name="Daum C."/>
            <person name="Ezra D."/>
            <person name="Gonzalez J."/>
            <person name="Henrissat B."/>
            <person name="Kuo A."/>
            <person name="Liang C."/>
            <person name="Lipzen A."/>
            <person name="Lutzoni F."/>
            <person name="Magnuson J."/>
            <person name="Mondo S."/>
            <person name="Nolan M."/>
            <person name="Ohm R."/>
            <person name="Pangilinan J."/>
            <person name="Park H.-J."/>
            <person name="Ramirez L."/>
            <person name="Alfaro M."/>
            <person name="Sun H."/>
            <person name="Tritt A."/>
            <person name="Yoshinaga Y."/>
            <person name="Zwiers L.-H."/>
            <person name="Turgeon B."/>
            <person name="Goodwin S."/>
            <person name="Spatafora J."/>
            <person name="Crous P."/>
            <person name="Grigoriev I."/>
        </authorList>
    </citation>
    <scope>NUCLEOTIDE SEQUENCE</scope>
    <source>
        <strain evidence="3">CBS 269.34</strain>
    </source>
</reference>
<dbReference type="EMBL" id="MU004187">
    <property type="protein sequence ID" value="KAF2497282.1"/>
    <property type="molecule type" value="Genomic_DNA"/>
</dbReference>
<protein>
    <recommendedName>
        <fullName evidence="5">Zn(2)-C6 fungal-type domain-containing protein</fullName>
    </recommendedName>
</protein>
<dbReference type="AlphaFoldDB" id="A0A6A6QYT6"/>
<feature type="compositionally biased region" description="Low complexity" evidence="2">
    <location>
        <begin position="345"/>
        <end position="369"/>
    </location>
</feature>
<feature type="region of interest" description="Disordered" evidence="2">
    <location>
        <begin position="385"/>
        <end position="415"/>
    </location>
</feature>
<evidence type="ECO:0008006" key="5">
    <source>
        <dbReference type="Google" id="ProtNLM"/>
    </source>
</evidence>
<evidence type="ECO:0000256" key="2">
    <source>
        <dbReference type="SAM" id="MobiDB-lite"/>
    </source>
</evidence>
<feature type="region of interest" description="Disordered" evidence="2">
    <location>
        <begin position="279"/>
        <end position="369"/>
    </location>
</feature>
<dbReference type="CDD" id="cd00067">
    <property type="entry name" value="GAL4"/>
    <property type="match status" value="1"/>
</dbReference>
<dbReference type="GO" id="GO:0000981">
    <property type="term" value="F:DNA-binding transcription factor activity, RNA polymerase II-specific"/>
    <property type="evidence" value="ECO:0007669"/>
    <property type="project" value="InterPro"/>
</dbReference>
<dbReference type="InterPro" id="IPR001138">
    <property type="entry name" value="Zn2Cys6_DnaBD"/>
</dbReference>
<feature type="region of interest" description="Disordered" evidence="2">
    <location>
        <begin position="225"/>
        <end position="248"/>
    </location>
</feature>
<dbReference type="GO" id="GO:0008270">
    <property type="term" value="F:zinc ion binding"/>
    <property type="evidence" value="ECO:0007669"/>
    <property type="project" value="InterPro"/>
</dbReference>
<accession>A0A6A6QYT6</accession>
<keyword evidence="1" id="KW-0539">Nucleus</keyword>